<proteinExistence type="predicted"/>
<feature type="compositionally biased region" description="Basic and acidic residues" evidence="1">
    <location>
        <begin position="50"/>
        <end position="60"/>
    </location>
</feature>
<name>A0A445BA82_ARAHY</name>
<keyword evidence="3" id="KW-1185">Reference proteome</keyword>
<comment type="caution">
    <text evidence="2">The sequence shown here is derived from an EMBL/GenBank/DDBJ whole genome shotgun (WGS) entry which is preliminary data.</text>
</comment>
<protein>
    <submittedName>
        <fullName evidence="2">Uncharacterized protein</fullName>
    </submittedName>
</protein>
<reference evidence="2 3" key="1">
    <citation type="submission" date="2019-01" db="EMBL/GenBank/DDBJ databases">
        <title>Sequencing of cultivated peanut Arachis hypogaea provides insights into genome evolution and oil improvement.</title>
        <authorList>
            <person name="Chen X."/>
        </authorList>
    </citation>
    <scope>NUCLEOTIDE SEQUENCE [LARGE SCALE GENOMIC DNA]</scope>
    <source>
        <strain evidence="3">cv. Fuhuasheng</strain>
        <tissue evidence="2">Leaves</tissue>
    </source>
</reference>
<organism evidence="2 3">
    <name type="scientific">Arachis hypogaea</name>
    <name type="common">Peanut</name>
    <dbReference type="NCBI Taxonomy" id="3818"/>
    <lineage>
        <taxon>Eukaryota</taxon>
        <taxon>Viridiplantae</taxon>
        <taxon>Streptophyta</taxon>
        <taxon>Embryophyta</taxon>
        <taxon>Tracheophyta</taxon>
        <taxon>Spermatophyta</taxon>
        <taxon>Magnoliopsida</taxon>
        <taxon>eudicotyledons</taxon>
        <taxon>Gunneridae</taxon>
        <taxon>Pentapetalae</taxon>
        <taxon>rosids</taxon>
        <taxon>fabids</taxon>
        <taxon>Fabales</taxon>
        <taxon>Fabaceae</taxon>
        <taxon>Papilionoideae</taxon>
        <taxon>50 kb inversion clade</taxon>
        <taxon>dalbergioids sensu lato</taxon>
        <taxon>Dalbergieae</taxon>
        <taxon>Pterocarpus clade</taxon>
        <taxon>Arachis</taxon>
    </lineage>
</organism>
<feature type="compositionally biased region" description="Basic residues" evidence="1">
    <location>
        <begin position="75"/>
        <end position="90"/>
    </location>
</feature>
<feature type="compositionally biased region" description="Acidic residues" evidence="1">
    <location>
        <begin position="94"/>
        <end position="107"/>
    </location>
</feature>
<evidence type="ECO:0000256" key="1">
    <source>
        <dbReference type="SAM" id="MobiDB-lite"/>
    </source>
</evidence>
<dbReference type="EMBL" id="SDMP01000010">
    <property type="protein sequence ID" value="RYR35564.1"/>
    <property type="molecule type" value="Genomic_DNA"/>
</dbReference>
<dbReference type="Proteomes" id="UP000289738">
    <property type="component" value="Chromosome A10"/>
</dbReference>
<feature type="compositionally biased region" description="Basic and acidic residues" evidence="1">
    <location>
        <begin position="1"/>
        <end position="22"/>
    </location>
</feature>
<sequence length="218" mass="25295">MRVEIEEHMEIVKMAETKEKMKQIKKKEKKKKNQKYKKRKASSSSSSESKTTENEDHSTSESETEEDSEDPTRKQPTRKAKKMESKKRKKIQEDSDSESESNDEEKEADLRSTEGHYVSSETVYFRLSLAEKSANEPAKENMMVVRVETQSQTEALNASFPRKLQPYNHFTFAGFVNLLFFFLFRVPIQICLSLSQTTTVPKIEPTPVPEINEETTKR</sequence>
<accession>A0A445BA82</accession>
<feature type="compositionally biased region" description="Basic residues" evidence="1">
    <location>
        <begin position="23"/>
        <end position="41"/>
    </location>
</feature>
<gene>
    <name evidence="2" type="ORF">Ahy_A10g050708</name>
</gene>
<evidence type="ECO:0000313" key="3">
    <source>
        <dbReference type="Proteomes" id="UP000289738"/>
    </source>
</evidence>
<feature type="region of interest" description="Disordered" evidence="1">
    <location>
        <begin position="1"/>
        <end position="115"/>
    </location>
</feature>
<evidence type="ECO:0000313" key="2">
    <source>
        <dbReference type="EMBL" id="RYR35564.1"/>
    </source>
</evidence>
<dbReference type="AlphaFoldDB" id="A0A445BA82"/>